<dbReference type="PANTHER" id="PTHR15545:SF8">
    <property type="entry name" value="SLO-INTERACTING PROTEIN 1"/>
    <property type="match status" value="1"/>
</dbReference>
<dbReference type="CDD" id="cd06716">
    <property type="entry name" value="PDZ2-PDZRN4-like"/>
    <property type="match status" value="1"/>
</dbReference>
<reference evidence="2" key="1">
    <citation type="journal article" date="2012" name="Nature">
        <title>The oyster genome reveals stress adaptation and complexity of shell formation.</title>
        <authorList>
            <person name="Zhang G."/>
            <person name="Fang X."/>
            <person name="Guo X."/>
            <person name="Li L."/>
            <person name="Luo R."/>
            <person name="Xu F."/>
            <person name="Yang P."/>
            <person name="Zhang L."/>
            <person name="Wang X."/>
            <person name="Qi H."/>
            <person name="Xiong Z."/>
            <person name="Que H."/>
            <person name="Xie Y."/>
            <person name="Holland P.W."/>
            <person name="Paps J."/>
            <person name="Zhu Y."/>
            <person name="Wu F."/>
            <person name="Chen Y."/>
            <person name="Wang J."/>
            <person name="Peng C."/>
            <person name="Meng J."/>
            <person name="Yang L."/>
            <person name="Liu J."/>
            <person name="Wen B."/>
            <person name="Zhang N."/>
            <person name="Huang Z."/>
            <person name="Zhu Q."/>
            <person name="Feng Y."/>
            <person name="Mount A."/>
            <person name="Hedgecock D."/>
            <person name="Xu Z."/>
            <person name="Liu Y."/>
            <person name="Domazet-Loso T."/>
            <person name="Du Y."/>
            <person name="Sun X."/>
            <person name="Zhang S."/>
            <person name="Liu B."/>
            <person name="Cheng P."/>
            <person name="Jiang X."/>
            <person name="Li J."/>
            <person name="Fan D."/>
            <person name="Wang W."/>
            <person name="Fu W."/>
            <person name="Wang T."/>
            <person name="Wang B."/>
            <person name="Zhang J."/>
            <person name="Peng Z."/>
            <person name="Li Y."/>
            <person name="Li N."/>
            <person name="Wang J."/>
            <person name="Chen M."/>
            <person name="He Y."/>
            <person name="Tan F."/>
            <person name="Song X."/>
            <person name="Zheng Q."/>
            <person name="Huang R."/>
            <person name="Yang H."/>
            <person name="Du X."/>
            <person name="Chen L."/>
            <person name="Yang M."/>
            <person name="Gaffney P.M."/>
            <person name="Wang S."/>
            <person name="Luo L."/>
            <person name="She Z."/>
            <person name="Ming Y."/>
            <person name="Huang W."/>
            <person name="Zhang S."/>
            <person name="Huang B."/>
            <person name="Zhang Y."/>
            <person name="Qu T."/>
            <person name="Ni P."/>
            <person name="Miao G."/>
            <person name="Wang J."/>
            <person name="Wang Q."/>
            <person name="Steinberg C.E."/>
            <person name="Wang H."/>
            <person name="Li N."/>
            <person name="Qian L."/>
            <person name="Zhang G."/>
            <person name="Li Y."/>
            <person name="Yang H."/>
            <person name="Liu X."/>
            <person name="Wang J."/>
            <person name="Yin Y."/>
            <person name="Wang J."/>
        </authorList>
    </citation>
    <scope>NUCLEOTIDE SEQUENCE [LARGE SCALE GENOMIC DNA]</scope>
    <source>
        <strain evidence="2">05x7-T-G4-1.051#20</strain>
    </source>
</reference>
<dbReference type="InterPro" id="IPR051971">
    <property type="entry name" value="E3_ubiquitin-PDZ_ligase"/>
</dbReference>
<dbReference type="SUPFAM" id="SSF50156">
    <property type="entry name" value="PDZ domain-like"/>
    <property type="match status" value="2"/>
</dbReference>
<accession>K1QDW8</accession>
<dbReference type="InParanoid" id="K1QDW8"/>
<proteinExistence type="predicted"/>
<dbReference type="PROSITE" id="PS50106">
    <property type="entry name" value="PDZ"/>
    <property type="match status" value="1"/>
</dbReference>
<evidence type="ECO:0000313" key="2">
    <source>
        <dbReference type="EMBL" id="EKC35082.1"/>
    </source>
</evidence>
<protein>
    <submittedName>
        <fullName evidence="2">PDZ domain-containing RING finger protein 4</fullName>
    </submittedName>
</protein>
<gene>
    <name evidence="2" type="ORF">CGI_10011256</name>
</gene>
<dbReference type="Pfam" id="PF00595">
    <property type="entry name" value="PDZ"/>
    <property type="match status" value="1"/>
</dbReference>
<sequence>MKDLAGILCCLGLGEKSHILQIRDFWEGIVLTKVNGQDLSQASHEEAVEAFRAAAEPITVEVLRRVSKTKMKNTPPAMVSTSTQTEEELYSRPPPPPFFTYPPGLYEAGTRRPMAFSPSTDMGLTDIEMAHNMDYDDPYFDDRVGYEMEYEEVILHRSVEHQKLGLTLCYGSLEDETTDIFISEVEAHSIAAQDGRIREGDQVLQVNGVDVRSRDQAIQLFSDRGADIRLLLARPHLQWCIVGRDSRSHRAASPLGRQESGDQVLFKVRCN</sequence>
<dbReference type="InterPro" id="IPR036034">
    <property type="entry name" value="PDZ_sf"/>
</dbReference>
<dbReference type="InterPro" id="IPR001478">
    <property type="entry name" value="PDZ"/>
</dbReference>
<dbReference type="HOGENOM" id="CLU_915152_0_0_1"/>
<dbReference type="Gene3D" id="2.30.42.10">
    <property type="match status" value="2"/>
</dbReference>
<feature type="region of interest" description="Disordered" evidence="1">
    <location>
        <begin position="73"/>
        <end position="93"/>
    </location>
</feature>
<dbReference type="SMART" id="SM00228">
    <property type="entry name" value="PDZ"/>
    <property type="match status" value="2"/>
</dbReference>
<name>K1QDW8_MAGGI</name>
<dbReference type="AlphaFoldDB" id="K1QDW8"/>
<organism evidence="2">
    <name type="scientific">Magallana gigas</name>
    <name type="common">Pacific oyster</name>
    <name type="synonym">Crassostrea gigas</name>
    <dbReference type="NCBI Taxonomy" id="29159"/>
    <lineage>
        <taxon>Eukaryota</taxon>
        <taxon>Metazoa</taxon>
        <taxon>Spiralia</taxon>
        <taxon>Lophotrochozoa</taxon>
        <taxon>Mollusca</taxon>
        <taxon>Bivalvia</taxon>
        <taxon>Autobranchia</taxon>
        <taxon>Pteriomorphia</taxon>
        <taxon>Ostreida</taxon>
        <taxon>Ostreoidea</taxon>
        <taxon>Ostreidae</taxon>
        <taxon>Magallana</taxon>
    </lineage>
</organism>
<evidence type="ECO:0000256" key="1">
    <source>
        <dbReference type="SAM" id="MobiDB-lite"/>
    </source>
</evidence>
<dbReference type="PANTHER" id="PTHR15545">
    <property type="entry name" value="PDZ DOMAIN CONTAINING RING FINGER PROTEIN 3, 4"/>
    <property type="match status" value="1"/>
</dbReference>
<dbReference type="EMBL" id="JH818986">
    <property type="protein sequence ID" value="EKC35082.1"/>
    <property type="molecule type" value="Genomic_DNA"/>
</dbReference>